<evidence type="ECO:0000259" key="1">
    <source>
        <dbReference type="Pfam" id="PF17032"/>
    </source>
</evidence>
<dbReference type="AlphaFoldDB" id="A0AAX4JFR2"/>
<dbReference type="Pfam" id="PF17032">
    <property type="entry name" value="Zn_ribbon_15"/>
    <property type="match status" value="1"/>
</dbReference>
<evidence type="ECO:0000313" key="3">
    <source>
        <dbReference type="Proteomes" id="UP001334084"/>
    </source>
</evidence>
<dbReference type="Proteomes" id="UP001334084">
    <property type="component" value="Chromosome 9"/>
</dbReference>
<keyword evidence="3" id="KW-1185">Reference proteome</keyword>
<name>A0AAX4JFR2_9MICR</name>
<evidence type="ECO:0000313" key="2">
    <source>
        <dbReference type="EMBL" id="WUR04626.1"/>
    </source>
</evidence>
<dbReference type="KEGG" id="vnx:VNE69_09178"/>
<dbReference type="GeneID" id="90542457"/>
<dbReference type="InterPro" id="IPR031493">
    <property type="entry name" value="Zinc_ribbon_15"/>
</dbReference>
<gene>
    <name evidence="2" type="ORF">VNE69_09178</name>
</gene>
<proteinExistence type="predicted"/>
<feature type="domain" description="Zinc-ribbon 15" evidence="1">
    <location>
        <begin position="31"/>
        <end position="103"/>
    </location>
</feature>
<dbReference type="RefSeq" id="XP_065330771.1">
    <property type="nucleotide sequence ID" value="XM_065474699.1"/>
</dbReference>
<dbReference type="EMBL" id="CP142734">
    <property type="protein sequence ID" value="WUR04626.1"/>
    <property type="molecule type" value="Genomic_DNA"/>
</dbReference>
<reference evidence="2" key="1">
    <citation type="journal article" date="2024" name="BMC Genomics">
        <title>Functional annotation of a divergent genome using sequence and structure-based similarity.</title>
        <authorList>
            <person name="Svedberg D."/>
            <person name="Winiger R.R."/>
            <person name="Berg A."/>
            <person name="Sharma H."/>
            <person name="Tellgren-Roth C."/>
            <person name="Debrunner-Vossbrinck B.A."/>
            <person name="Vossbrinck C.R."/>
            <person name="Barandun J."/>
        </authorList>
    </citation>
    <scope>NUCLEOTIDE SEQUENCE</scope>
    <source>
        <strain evidence="2">Illinois isolate</strain>
    </source>
</reference>
<accession>A0AAX4JFR2</accession>
<organism evidence="2 3">
    <name type="scientific">Vairimorpha necatrix</name>
    <dbReference type="NCBI Taxonomy" id="6039"/>
    <lineage>
        <taxon>Eukaryota</taxon>
        <taxon>Fungi</taxon>
        <taxon>Fungi incertae sedis</taxon>
        <taxon>Microsporidia</taxon>
        <taxon>Nosematidae</taxon>
        <taxon>Vairimorpha</taxon>
    </lineage>
</organism>
<protein>
    <recommendedName>
        <fullName evidence="1">Zinc-ribbon 15 domain-containing protein</fullName>
    </recommendedName>
</protein>
<sequence>MCDPCCLIVGWSPSTKSISQPTGFPDLPDKILCPHCSMVTKAKYKKDDYKFQLCFIPLCTCWSSEAYLACDNCYIKIPMIRGEPCRACHVSRPFDGEYCPNCGTKVGGEARSLNIK</sequence>